<feature type="region of interest" description="Disordered" evidence="1">
    <location>
        <begin position="275"/>
        <end position="294"/>
    </location>
</feature>
<dbReference type="EMBL" id="UYRX01000489">
    <property type="protein sequence ID" value="VDK82917.1"/>
    <property type="molecule type" value="Genomic_DNA"/>
</dbReference>
<sequence>MLQSASTDNCKSRPGCEVKFSWRGDSSCQAILCVTPSDTLAFVLSHDVVVEITLNKHIRVCRIGGVAATICNGGRVAAVHHPSVEIVQQETQVLLDMAQGPRVRATSDTVHVREVNKSDPPTRVHSLTKDELITHENLSAATDKFCLRRDIDATVALFLDDAGSDDVLGVYSDKRERCMLAARQAVVDQKGNQLSAIIQGVKVKHDMDNGDTRIYCGRNFISLRATTYALTLHSPWIDINVDRYQCTRLRRGEQVIESSKNRLQVIQNKMHADFALNPPESTGDLPSSNEAEKR</sequence>
<evidence type="ECO:0000313" key="2">
    <source>
        <dbReference type="EMBL" id="VDK82917.1"/>
    </source>
</evidence>
<evidence type="ECO:0000313" key="3">
    <source>
        <dbReference type="Proteomes" id="UP000277928"/>
    </source>
</evidence>
<accession>A0A3P6TCX2</accession>
<organism evidence="2 3">
    <name type="scientific">Litomosoides sigmodontis</name>
    <name type="common">Filarial nematode worm</name>
    <dbReference type="NCBI Taxonomy" id="42156"/>
    <lineage>
        <taxon>Eukaryota</taxon>
        <taxon>Metazoa</taxon>
        <taxon>Ecdysozoa</taxon>
        <taxon>Nematoda</taxon>
        <taxon>Chromadorea</taxon>
        <taxon>Rhabditida</taxon>
        <taxon>Spirurina</taxon>
        <taxon>Spiruromorpha</taxon>
        <taxon>Filarioidea</taxon>
        <taxon>Onchocercidae</taxon>
        <taxon>Litomosoides</taxon>
    </lineage>
</organism>
<dbReference type="STRING" id="42156.A0A3P6TCX2"/>
<dbReference type="OrthoDB" id="5823748at2759"/>
<keyword evidence="3" id="KW-1185">Reference proteome</keyword>
<proteinExistence type="predicted"/>
<dbReference type="Proteomes" id="UP000277928">
    <property type="component" value="Unassembled WGS sequence"/>
</dbReference>
<gene>
    <name evidence="2" type="ORF">NLS_LOCUS5977</name>
</gene>
<dbReference type="AlphaFoldDB" id="A0A3P6TCX2"/>
<dbReference type="OMA" id="HKHIRIC"/>
<protein>
    <submittedName>
        <fullName evidence="2">Uncharacterized protein</fullName>
    </submittedName>
</protein>
<reference evidence="2 3" key="1">
    <citation type="submission" date="2018-08" db="EMBL/GenBank/DDBJ databases">
        <authorList>
            <person name="Laetsch R D."/>
            <person name="Stevens L."/>
            <person name="Kumar S."/>
            <person name="Blaxter L. M."/>
        </authorList>
    </citation>
    <scope>NUCLEOTIDE SEQUENCE [LARGE SCALE GENOMIC DNA]</scope>
</reference>
<name>A0A3P6TCX2_LITSI</name>
<feature type="compositionally biased region" description="Polar residues" evidence="1">
    <location>
        <begin position="284"/>
        <end position="294"/>
    </location>
</feature>
<evidence type="ECO:0000256" key="1">
    <source>
        <dbReference type="SAM" id="MobiDB-lite"/>
    </source>
</evidence>